<reference evidence="2" key="1">
    <citation type="submission" date="2014-09" db="EMBL/GenBank/DDBJ databases">
        <authorList>
            <person name="Mudge J."/>
            <person name="Ramaraj T."/>
            <person name="Lindquist I.E."/>
            <person name="Bharti A.K."/>
            <person name="Sundararajan A."/>
            <person name="Cameron C.T."/>
            <person name="Woodward J.E."/>
            <person name="May G.D."/>
            <person name="Brubaker C."/>
            <person name="Broadhvest J."/>
            <person name="Wilkins T.A."/>
        </authorList>
    </citation>
    <scope>NUCLEOTIDE SEQUENCE</scope>
    <source>
        <strain evidence="2">cv. AKA8401</strain>
    </source>
</reference>
<dbReference type="Proteomes" id="UP000032142">
    <property type="component" value="Unassembled WGS sequence"/>
</dbReference>
<dbReference type="AlphaFoldDB" id="A0A0B0P5K9"/>
<keyword evidence="2" id="KW-1185">Reference proteome</keyword>
<dbReference type="EMBL" id="KN420390">
    <property type="protein sequence ID" value="KHG22033.1"/>
    <property type="molecule type" value="Genomic_DNA"/>
</dbReference>
<evidence type="ECO:0000313" key="2">
    <source>
        <dbReference type="Proteomes" id="UP000032142"/>
    </source>
</evidence>
<proteinExistence type="predicted"/>
<sequence>MSSGIASKVYHTIDCLRYLYM</sequence>
<accession>A0A0B0P5K9</accession>
<protein>
    <submittedName>
        <fullName evidence="1">Uncharacterized protein</fullName>
    </submittedName>
</protein>
<organism evidence="1 2">
    <name type="scientific">Gossypium arboreum</name>
    <name type="common">Tree cotton</name>
    <name type="synonym">Gossypium nanking</name>
    <dbReference type="NCBI Taxonomy" id="29729"/>
    <lineage>
        <taxon>Eukaryota</taxon>
        <taxon>Viridiplantae</taxon>
        <taxon>Streptophyta</taxon>
        <taxon>Embryophyta</taxon>
        <taxon>Tracheophyta</taxon>
        <taxon>Spermatophyta</taxon>
        <taxon>Magnoliopsida</taxon>
        <taxon>eudicotyledons</taxon>
        <taxon>Gunneridae</taxon>
        <taxon>Pentapetalae</taxon>
        <taxon>rosids</taxon>
        <taxon>malvids</taxon>
        <taxon>Malvales</taxon>
        <taxon>Malvaceae</taxon>
        <taxon>Malvoideae</taxon>
        <taxon>Gossypium</taxon>
    </lineage>
</organism>
<name>A0A0B0P5K9_GOSAR</name>
<gene>
    <name evidence="1" type="ORF">F383_27054</name>
</gene>
<evidence type="ECO:0000313" key="1">
    <source>
        <dbReference type="EMBL" id="KHG22033.1"/>
    </source>
</evidence>